<comment type="similarity">
    <text evidence="1">Belongs to the UPF0065 (bug) family.</text>
</comment>
<dbReference type="PANTHER" id="PTHR42928">
    <property type="entry name" value="TRICARBOXYLATE-BINDING PROTEIN"/>
    <property type="match status" value="1"/>
</dbReference>
<name>G4WVH4_9BACT</name>
<reference evidence="2" key="1">
    <citation type="journal article" date="2000" name="J. Am. Chem. Soc.">
        <title>Long-Chain N-Acyl Amino Acid Antibiotics Isolated from Heterologously Expressed Environmental DNA.</title>
        <authorList>
            <person name="Brady S.F."/>
            <person name="Clardy J."/>
        </authorList>
    </citation>
    <scope>NUCLEOTIDE SEQUENCE</scope>
</reference>
<reference evidence="2" key="2">
    <citation type="journal article" date="2011" name="J. Bacteriol.">
        <title>Long-chain N-acyl amino acid synthases are linked to the putative PEP-CTERM/exosortase protein-sorting system in Gram-negative bacteria.</title>
        <authorList>
            <person name="Craig J.W."/>
            <person name="Cherry M.A."/>
            <person name="Brady S.F."/>
        </authorList>
    </citation>
    <scope>NUCLEOTIDE SEQUENCE</scope>
</reference>
<dbReference type="PANTHER" id="PTHR42928:SF5">
    <property type="entry name" value="BLR1237 PROTEIN"/>
    <property type="match status" value="1"/>
</dbReference>
<dbReference type="Gene3D" id="3.40.190.10">
    <property type="entry name" value="Periplasmic binding protein-like II"/>
    <property type="match status" value="1"/>
</dbReference>
<evidence type="ECO:0000313" key="2">
    <source>
        <dbReference type="EMBL" id="AEQ20426.1"/>
    </source>
</evidence>
<sequence length="142" mass="15572">MAMRHEKSRRNGVCVITAESDYAVPRWQLRNLLCGLKPVFFRPPCPLRHGERAKSDYHHGPSTRFGYFSNQRGNIVHVPYKGAAQALPDVIGGQIEAYVGNLVGSALATIKSGRVRALGVTSAKRNKQAPDVPTFDEAVDSV</sequence>
<keyword evidence="2" id="KW-0675">Receptor</keyword>
<dbReference type="EMBL" id="JF429409">
    <property type="protein sequence ID" value="AEQ20426.1"/>
    <property type="molecule type" value="Genomic_DNA"/>
</dbReference>
<dbReference type="AlphaFoldDB" id="G4WVH4"/>
<accession>G4WVH4</accession>
<dbReference type="InterPro" id="IPR005064">
    <property type="entry name" value="BUG"/>
</dbReference>
<proteinExistence type="inferred from homology"/>
<evidence type="ECO:0000256" key="1">
    <source>
        <dbReference type="ARBA" id="ARBA00006987"/>
    </source>
</evidence>
<dbReference type="Pfam" id="PF03401">
    <property type="entry name" value="TctC"/>
    <property type="match status" value="1"/>
</dbReference>
<organism evidence="2">
    <name type="scientific">uncultured bacterium CSL12</name>
    <dbReference type="NCBI Taxonomy" id="1091567"/>
    <lineage>
        <taxon>Bacteria</taxon>
        <taxon>environmental samples</taxon>
    </lineage>
</organism>
<protein>
    <submittedName>
        <fullName evidence="2">Tripartite tricarboxylate transporter family receptor protein</fullName>
    </submittedName>
</protein>